<protein>
    <submittedName>
        <fullName evidence="1">31081_t:CDS:1</fullName>
    </submittedName>
</protein>
<proteinExistence type="predicted"/>
<feature type="non-terminal residue" evidence="1">
    <location>
        <position position="59"/>
    </location>
</feature>
<dbReference type="Proteomes" id="UP000789920">
    <property type="component" value="Unassembled WGS sequence"/>
</dbReference>
<keyword evidence="2" id="KW-1185">Reference proteome</keyword>
<organism evidence="1 2">
    <name type="scientific">Racocetra persica</name>
    <dbReference type="NCBI Taxonomy" id="160502"/>
    <lineage>
        <taxon>Eukaryota</taxon>
        <taxon>Fungi</taxon>
        <taxon>Fungi incertae sedis</taxon>
        <taxon>Mucoromycota</taxon>
        <taxon>Glomeromycotina</taxon>
        <taxon>Glomeromycetes</taxon>
        <taxon>Diversisporales</taxon>
        <taxon>Gigasporaceae</taxon>
        <taxon>Racocetra</taxon>
    </lineage>
</organism>
<accession>A0ACA9SCP8</accession>
<evidence type="ECO:0000313" key="1">
    <source>
        <dbReference type="EMBL" id="CAG8834293.1"/>
    </source>
</evidence>
<sequence length="59" mass="6780">MISPMYLRVTCLVLGVLILCNLGFVQGHNKWKKTLTHSAFPGYQINFKEPRLCDKTVQQ</sequence>
<name>A0ACA9SCP8_9GLOM</name>
<dbReference type="EMBL" id="CAJVQC010108762">
    <property type="protein sequence ID" value="CAG8834293.1"/>
    <property type="molecule type" value="Genomic_DNA"/>
</dbReference>
<comment type="caution">
    <text evidence="1">The sequence shown here is derived from an EMBL/GenBank/DDBJ whole genome shotgun (WGS) entry which is preliminary data.</text>
</comment>
<reference evidence="1" key="1">
    <citation type="submission" date="2021-06" db="EMBL/GenBank/DDBJ databases">
        <authorList>
            <person name="Kallberg Y."/>
            <person name="Tangrot J."/>
            <person name="Rosling A."/>
        </authorList>
    </citation>
    <scope>NUCLEOTIDE SEQUENCE</scope>
    <source>
        <strain evidence="1">MA461A</strain>
    </source>
</reference>
<evidence type="ECO:0000313" key="2">
    <source>
        <dbReference type="Proteomes" id="UP000789920"/>
    </source>
</evidence>
<gene>
    <name evidence="1" type="ORF">RPERSI_LOCUS29149</name>
</gene>